<dbReference type="CDD" id="cd02883">
    <property type="entry name" value="NUDIX_Hydrolase"/>
    <property type="match status" value="1"/>
</dbReference>
<dbReference type="PANTHER" id="PTHR43046">
    <property type="entry name" value="GDP-MANNOSE MANNOSYL HYDROLASE"/>
    <property type="match status" value="1"/>
</dbReference>
<evidence type="ECO:0000313" key="5">
    <source>
        <dbReference type="Proteomes" id="UP000297776"/>
    </source>
</evidence>
<dbReference type="GO" id="GO:0016787">
    <property type="term" value="F:hydrolase activity"/>
    <property type="evidence" value="ECO:0007669"/>
    <property type="project" value="UniProtKB-KW"/>
</dbReference>
<dbReference type="Proteomes" id="UP000297776">
    <property type="component" value="Unassembled WGS sequence"/>
</dbReference>
<evidence type="ECO:0000256" key="2">
    <source>
        <dbReference type="ARBA" id="ARBA00022801"/>
    </source>
</evidence>
<dbReference type="OrthoDB" id="511483at2"/>
<dbReference type="InterPro" id="IPR000086">
    <property type="entry name" value="NUDIX_hydrolase_dom"/>
</dbReference>
<dbReference type="PROSITE" id="PS00893">
    <property type="entry name" value="NUDIX_BOX"/>
    <property type="match status" value="1"/>
</dbReference>
<protein>
    <submittedName>
        <fullName evidence="4">NUDIX domain-containing protein</fullName>
    </submittedName>
</protein>
<dbReference type="InterPro" id="IPR015797">
    <property type="entry name" value="NUDIX_hydrolase-like_dom_sf"/>
</dbReference>
<dbReference type="AlphaFoldDB" id="A0A4Y8LA30"/>
<comment type="cofactor">
    <cofactor evidence="1">
        <name>Mg(2+)</name>
        <dbReference type="ChEBI" id="CHEBI:18420"/>
    </cofactor>
</comment>
<comment type="caution">
    <text evidence="4">The sequence shown here is derived from an EMBL/GenBank/DDBJ whole genome shotgun (WGS) entry which is preliminary data.</text>
</comment>
<accession>A0A4Y8LA30</accession>
<dbReference type="Gene3D" id="3.90.79.10">
    <property type="entry name" value="Nucleoside Triphosphate Pyrophosphohydrolase"/>
    <property type="match status" value="1"/>
</dbReference>
<evidence type="ECO:0000259" key="3">
    <source>
        <dbReference type="PROSITE" id="PS51462"/>
    </source>
</evidence>
<feature type="domain" description="Nudix hydrolase" evidence="3">
    <location>
        <begin position="1"/>
        <end position="133"/>
    </location>
</feature>
<name>A0A4Y8LA30_9BACL</name>
<evidence type="ECO:0000313" key="4">
    <source>
        <dbReference type="EMBL" id="TFD99505.1"/>
    </source>
</evidence>
<dbReference type="EMBL" id="SORX01000010">
    <property type="protein sequence ID" value="TFD99505.1"/>
    <property type="molecule type" value="Genomic_DNA"/>
</dbReference>
<dbReference type="PROSITE" id="PS51462">
    <property type="entry name" value="NUDIX"/>
    <property type="match status" value="1"/>
</dbReference>
<reference evidence="4 5" key="1">
    <citation type="submission" date="2019-03" db="EMBL/GenBank/DDBJ databases">
        <authorList>
            <person name="Yang Y."/>
        </authorList>
    </citation>
    <scope>NUCLEOTIDE SEQUENCE [LARGE SCALE GENOMIC DNA]</scope>
    <source>
        <strain evidence="4 5">ASL-1</strain>
    </source>
</reference>
<organism evidence="4 5">
    <name type="scientific">Jeotgalibacillus salarius</name>
    <dbReference type="NCBI Taxonomy" id="546023"/>
    <lineage>
        <taxon>Bacteria</taxon>
        <taxon>Bacillati</taxon>
        <taxon>Bacillota</taxon>
        <taxon>Bacilli</taxon>
        <taxon>Bacillales</taxon>
        <taxon>Caryophanaceae</taxon>
        <taxon>Jeotgalibacillus</taxon>
    </lineage>
</organism>
<evidence type="ECO:0000256" key="1">
    <source>
        <dbReference type="ARBA" id="ARBA00001946"/>
    </source>
</evidence>
<sequence>MVNNHILLVQSNRGDYKFPGGGVEKGESQGAGLVREVREETGYINCIVKEKAGIVIERRVDEYKTDVLFEMTSHYYICELTNEEKMLQQLDEYESILDFTPKWVSLNDAIEQNENLIKEFEKNSWLQREAFVLKEIQNKLVTGDKIS</sequence>
<keyword evidence="5" id="KW-1185">Reference proteome</keyword>
<dbReference type="InterPro" id="IPR020084">
    <property type="entry name" value="NUDIX_hydrolase_CS"/>
</dbReference>
<dbReference type="PANTHER" id="PTHR43046:SF15">
    <property type="entry name" value="MUTT_NUDIX FAMILY PROTEIN"/>
    <property type="match status" value="1"/>
</dbReference>
<gene>
    <name evidence="4" type="ORF">E2626_14630</name>
</gene>
<proteinExistence type="predicted"/>
<keyword evidence="2" id="KW-0378">Hydrolase</keyword>
<dbReference type="SUPFAM" id="SSF55811">
    <property type="entry name" value="Nudix"/>
    <property type="match status" value="1"/>
</dbReference>
<dbReference type="Pfam" id="PF00293">
    <property type="entry name" value="NUDIX"/>
    <property type="match status" value="1"/>
</dbReference>